<evidence type="ECO:0000313" key="1">
    <source>
        <dbReference type="EMBL" id="PSR76845.1"/>
    </source>
</evidence>
<protein>
    <submittedName>
        <fullName evidence="1">Uncharacterized protein</fullName>
    </submittedName>
</protein>
<dbReference type="Proteomes" id="UP000186601">
    <property type="component" value="Unassembled WGS sequence"/>
</dbReference>
<sequence length="160" mass="18778">MYKMLSIESAWRQYFEVVETKPRQMFVTRSQMLADKVQEAFRKVCTNHGGEVMTSDRGTNRNIFPIQDDNIEWSLMPEKFRDLKEEHFPLFISFDRLCDLLEGDLDLRHPGLQLGAANRPRLLSYNVFMSHYWPTFPKTSTKGLGSYDGYVLRLELINGF</sequence>
<proteinExistence type="predicted"/>
<dbReference type="PANTHER" id="PTHR21529">
    <property type="entry name" value="MAMMARY TURMOR VIRUS RECEPTOR HOMOLOG 1, 2 MTVR1, 2"/>
    <property type="match status" value="1"/>
</dbReference>
<dbReference type="STRING" id="98765.A0A2R6NV32"/>
<dbReference type="InterPro" id="IPR039904">
    <property type="entry name" value="TRANK1"/>
</dbReference>
<dbReference type="PANTHER" id="PTHR21529:SF4">
    <property type="entry name" value="TPR AND ANKYRIN REPEAT-CONTAINING PROTEIN 1"/>
    <property type="match status" value="1"/>
</dbReference>
<dbReference type="OrthoDB" id="3156807at2759"/>
<dbReference type="EMBL" id="MLYV02000833">
    <property type="protein sequence ID" value="PSR76845.1"/>
    <property type="molecule type" value="Genomic_DNA"/>
</dbReference>
<gene>
    <name evidence="1" type="ORF">PHLCEN_2v8159</name>
</gene>
<comment type="caution">
    <text evidence="1">The sequence shown here is derived from an EMBL/GenBank/DDBJ whole genome shotgun (WGS) entry which is preliminary data.</text>
</comment>
<evidence type="ECO:0000313" key="2">
    <source>
        <dbReference type="Proteomes" id="UP000186601"/>
    </source>
</evidence>
<reference evidence="1 2" key="1">
    <citation type="submission" date="2018-02" db="EMBL/GenBank/DDBJ databases">
        <title>Genome sequence of the basidiomycete white-rot fungus Phlebia centrifuga.</title>
        <authorList>
            <person name="Granchi Z."/>
            <person name="Peng M."/>
            <person name="de Vries R.P."/>
            <person name="Hilden K."/>
            <person name="Makela M.R."/>
            <person name="Grigoriev I."/>
            <person name="Riley R."/>
        </authorList>
    </citation>
    <scope>NUCLEOTIDE SEQUENCE [LARGE SCALE GENOMIC DNA]</scope>
    <source>
        <strain evidence="1 2">FBCC195</strain>
    </source>
</reference>
<keyword evidence="2" id="KW-1185">Reference proteome</keyword>
<accession>A0A2R6NV32</accession>
<organism evidence="1 2">
    <name type="scientific">Hermanssonia centrifuga</name>
    <dbReference type="NCBI Taxonomy" id="98765"/>
    <lineage>
        <taxon>Eukaryota</taxon>
        <taxon>Fungi</taxon>
        <taxon>Dikarya</taxon>
        <taxon>Basidiomycota</taxon>
        <taxon>Agaricomycotina</taxon>
        <taxon>Agaricomycetes</taxon>
        <taxon>Polyporales</taxon>
        <taxon>Meruliaceae</taxon>
        <taxon>Hermanssonia</taxon>
    </lineage>
</organism>
<dbReference type="AlphaFoldDB" id="A0A2R6NV32"/>
<name>A0A2R6NV32_9APHY</name>